<proteinExistence type="predicted"/>
<organism evidence="1 2">
    <name type="scientific">Thermococcus nautili</name>
    <dbReference type="NCBI Taxonomy" id="195522"/>
    <lineage>
        <taxon>Archaea</taxon>
        <taxon>Methanobacteriati</taxon>
        <taxon>Methanobacteriota</taxon>
        <taxon>Thermococci</taxon>
        <taxon>Thermococcales</taxon>
        <taxon>Thermococcaceae</taxon>
        <taxon>Thermococcus</taxon>
    </lineage>
</organism>
<dbReference type="Gene3D" id="2.60.120.1130">
    <property type="match status" value="1"/>
</dbReference>
<gene>
    <name evidence="1" type="ORF">BD01_0845</name>
</gene>
<dbReference type="NCBIfam" id="TIGR04288">
    <property type="entry name" value="CGP_CTERM"/>
    <property type="match status" value="1"/>
</dbReference>
<dbReference type="OrthoDB" id="94709at2157"/>
<dbReference type="HOGENOM" id="CLU_584791_0_0_2"/>
<evidence type="ECO:0000313" key="1">
    <source>
        <dbReference type="EMBL" id="AHL22467.1"/>
    </source>
</evidence>
<reference evidence="1 2" key="1">
    <citation type="submission" date="2014-02" db="EMBL/GenBank/DDBJ databases">
        <title>Genome Sequence of an Hyperthermophilic Archaeon, Thermococcus nautili 30-1, producing viral vesicles.</title>
        <authorList>
            <person name="Oberto J."/>
            <person name="Gaudin M."/>
            <person name="Cossu M."/>
            <person name="Gorlas A."/>
            <person name="Slesarev A."/>
            <person name="Marguet E."/>
            <person name="Forterre P."/>
        </authorList>
    </citation>
    <scope>NUCLEOTIDE SEQUENCE [LARGE SCALE GENOMIC DNA]</scope>
    <source>
        <strain evidence="1 2">30-1</strain>
    </source>
</reference>
<keyword evidence="2" id="KW-1185">Reference proteome</keyword>
<sequence length="467" mass="52372">MRKFGFLVVALLLVGIIAGGVSASNDYKEVQENEYWVSWDGSANVTLKTIFYSPEEMLNQTKESILKMGLKNATQLFISQEQQALSQLGLSLENATAEILGYNTTGPLVTVINGTIPNFARYYSYDNAWEISLDALRIVDLSRIDPTAVNGSMYLENYFTVHLPPGAKIENVTKGFKVESNGSYIQLDVNVTGDTVKAHSIIYLKKGITKDDLKVLYAKLEPVMIKYTGKAGVENYTTWEMRIYNNITVEGDKTILDTVEEYVKPEAYINYIKVQFAYQGLQQAEQSLYQRYAQMFQSKGIKVISGNVSILNVNSTGPLVVKYHWVLQGFVSKVNDTYIYDYDPKLELGNMSFPYRLNAAINETKVTRIKLPEGYEFVSLPKSIEVKTTAGSVVMKVTKLNDREVLIESNVYIRYGVPADAYKALMAQVPDNVEFKYVVKAEEGNGICGPALIVGLAVLPLLLRRRR</sequence>
<dbReference type="KEGG" id="tnu:BD01_0845"/>
<dbReference type="GeneID" id="82171472"/>
<protein>
    <submittedName>
        <fullName evidence="1">Uncharacterized protein</fullName>
    </submittedName>
</protein>
<dbReference type="RefSeq" id="WP_042690347.1">
    <property type="nucleotide sequence ID" value="NZ_CP007264.1"/>
</dbReference>
<dbReference type="STRING" id="195522.BD01_0845"/>
<accession>W8NTL2</accession>
<dbReference type="eggNOG" id="arCOG08609">
    <property type="taxonomic scope" value="Archaea"/>
</dbReference>
<dbReference type="EMBL" id="CP007264">
    <property type="protein sequence ID" value="AHL22467.1"/>
    <property type="molecule type" value="Genomic_DNA"/>
</dbReference>
<evidence type="ECO:0000313" key="2">
    <source>
        <dbReference type="Proteomes" id="UP000019434"/>
    </source>
</evidence>
<dbReference type="Proteomes" id="UP000019434">
    <property type="component" value="Chromosome"/>
</dbReference>
<dbReference type="AlphaFoldDB" id="W8NTL2"/>
<name>W8NTL2_9EURY</name>
<dbReference type="InterPro" id="IPR027552">
    <property type="entry name" value="CGP_CTERM"/>
</dbReference>